<name>A0A5N6VG47_9EURO</name>
<keyword evidence="3" id="KW-1185">Reference proteome</keyword>
<reference evidence="3" key="1">
    <citation type="submission" date="2019-04" db="EMBL/GenBank/DDBJ databases">
        <title>Friends and foes A comparative genomics studyof 23 Aspergillus species from section Flavi.</title>
        <authorList>
            <consortium name="DOE Joint Genome Institute"/>
            <person name="Kjaerbolling I."/>
            <person name="Vesth T."/>
            <person name="Frisvad J.C."/>
            <person name="Nybo J.L."/>
            <person name="Theobald S."/>
            <person name="Kildgaard S."/>
            <person name="Isbrandt T."/>
            <person name="Kuo A."/>
            <person name="Sato A."/>
            <person name="Lyhne E.K."/>
            <person name="Kogle M.E."/>
            <person name="Wiebenga A."/>
            <person name="Kun R.S."/>
            <person name="Lubbers R.J."/>
            <person name="Makela M.R."/>
            <person name="Barry K."/>
            <person name="Chovatia M."/>
            <person name="Clum A."/>
            <person name="Daum C."/>
            <person name="Haridas S."/>
            <person name="He G."/>
            <person name="LaButti K."/>
            <person name="Lipzen A."/>
            <person name="Mondo S."/>
            <person name="Riley R."/>
            <person name="Salamov A."/>
            <person name="Simmons B.A."/>
            <person name="Magnuson J.K."/>
            <person name="Henrissat B."/>
            <person name="Mortensen U.H."/>
            <person name="Larsen T.O."/>
            <person name="Devries R.P."/>
            <person name="Grigoriev I.V."/>
            <person name="Machida M."/>
            <person name="Baker S.E."/>
            <person name="Andersen M.R."/>
        </authorList>
    </citation>
    <scope>NUCLEOTIDE SEQUENCE [LARGE SCALE GENOMIC DNA]</scope>
    <source>
        <strain evidence="3">CBS 130015</strain>
    </source>
</reference>
<protein>
    <submittedName>
        <fullName evidence="2">Uncharacterized protein</fullName>
    </submittedName>
</protein>
<accession>A0A5N6VG47</accession>
<keyword evidence="1" id="KW-1133">Transmembrane helix</keyword>
<gene>
    <name evidence="2" type="ORF">BDV41DRAFT_555818</name>
</gene>
<evidence type="ECO:0000313" key="3">
    <source>
        <dbReference type="Proteomes" id="UP000325433"/>
    </source>
</evidence>
<keyword evidence="1" id="KW-0472">Membrane</keyword>
<evidence type="ECO:0000313" key="2">
    <source>
        <dbReference type="EMBL" id="KAE8307149.1"/>
    </source>
</evidence>
<organism evidence="2 3">
    <name type="scientific">Aspergillus transmontanensis</name>
    <dbReference type="NCBI Taxonomy" id="1034304"/>
    <lineage>
        <taxon>Eukaryota</taxon>
        <taxon>Fungi</taxon>
        <taxon>Dikarya</taxon>
        <taxon>Ascomycota</taxon>
        <taxon>Pezizomycotina</taxon>
        <taxon>Eurotiomycetes</taxon>
        <taxon>Eurotiomycetidae</taxon>
        <taxon>Eurotiales</taxon>
        <taxon>Aspergillaceae</taxon>
        <taxon>Aspergillus</taxon>
        <taxon>Aspergillus subgen. Circumdati</taxon>
    </lineage>
</organism>
<dbReference type="AlphaFoldDB" id="A0A5N6VG47"/>
<sequence length="68" mass="7843">MFGVAEKGRYLCYILLIYIYIYSCLVVRCGKRGCMKMLPQEKVAGIIDREMRGINHPLKMTVNCHPTC</sequence>
<dbReference type="Proteomes" id="UP000325433">
    <property type="component" value="Unassembled WGS sequence"/>
</dbReference>
<dbReference type="EMBL" id="ML738416">
    <property type="protein sequence ID" value="KAE8307149.1"/>
    <property type="molecule type" value="Genomic_DNA"/>
</dbReference>
<keyword evidence="1" id="KW-0812">Transmembrane</keyword>
<feature type="transmembrane region" description="Helical" evidence="1">
    <location>
        <begin position="12"/>
        <end position="30"/>
    </location>
</feature>
<proteinExistence type="predicted"/>
<evidence type="ECO:0000256" key="1">
    <source>
        <dbReference type="SAM" id="Phobius"/>
    </source>
</evidence>